<reference evidence="1 2" key="1">
    <citation type="submission" date="2024-11" db="EMBL/GenBank/DDBJ databases">
        <title>A near-complete genome assembly of Cinchona calisaya.</title>
        <authorList>
            <person name="Lian D.C."/>
            <person name="Zhao X.W."/>
            <person name="Wei L."/>
        </authorList>
    </citation>
    <scope>NUCLEOTIDE SEQUENCE [LARGE SCALE GENOMIC DNA]</scope>
    <source>
        <tissue evidence="1">Nenye</tissue>
    </source>
</reference>
<evidence type="ECO:0000313" key="1">
    <source>
        <dbReference type="EMBL" id="KAL3523154.1"/>
    </source>
</evidence>
<gene>
    <name evidence="1" type="ORF">ACH5RR_015988</name>
</gene>
<accession>A0ABD2ZUR2</accession>
<sequence>MLVKNGGEACNASLDFFEGIKISEIAHIGDIFIYPSDSLINFVLPPTPSIGKNKRDSAQISGQVPTLISLETLKGALIYRNRGTVVLKALKSRRILHFFGNKYGI</sequence>
<comment type="caution">
    <text evidence="1">The sequence shown here is derived from an EMBL/GenBank/DDBJ whole genome shotgun (WGS) entry which is preliminary data.</text>
</comment>
<proteinExistence type="predicted"/>
<keyword evidence="2" id="KW-1185">Reference proteome</keyword>
<dbReference type="Proteomes" id="UP001630127">
    <property type="component" value="Unassembled WGS sequence"/>
</dbReference>
<name>A0ABD2ZUR2_9GENT</name>
<dbReference type="AlphaFoldDB" id="A0ABD2ZUR2"/>
<organism evidence="1 2">
    <name type="scientific">Cinchona calisaya</name>
    <dbReference type="NCBI Taxonomy" id="153742"/>
    <lineage>
        <taxon>Eukaryota</taxon>
        <taxon>Viridiplantae</taxon>
        <taxon>Streptophyta</taxon>
        <taxon>Embryophyta</taxon>
        <taxon>Tracheophyta</taxon>
        <taxon>Spermatophyta</taxon>
        <taxon>Magnoliopsida</taxon>
        <taxon>eudicotyledons</taxon>
        <taxon>Gunneridae</taxon>
        <taxon>Pentapetalae</taxon>
        <taxon>asterids</taxon>
        <taxon>lamiids</taxon>
        <taxon>Gentianales</taxon>
        <taxon>Rubiaceae</taxon>
        <taxon>Cinchonoideae</taxon>
        <taxon>Cinchoneae</taxon>
        <taxon>Cinchona</taxon>
    </lineage>
</organism>
<dbReference type="EMBL" id="JBJUIK010000007">
    <property type="protein sequence ID" value="KAL3523154.1"/>
    <property type="molecule type" value="Genomic_DNA"/>
</dbReference>
<protein>
    <submittedName>
        <fullName evidence="1">Uncharacterized protein</fullName>
    </submittedName>
</protein>
<evidence type="ECO:0000313" key="2">
    <source>
        <dbReference type="Proteomes" id="UP001630127"/>
    </source>
</evidence>